<organism evidence="3">
    <name type="scientific">Desulfatirhabdium butyrativorans</name>
    <dbReference type="NCBI Taxonomy" id="340467"/>
    <lineage>
        <taxon>Bacteria</taxon>
        <taxon>Pseudomonadati</taxon>
        <taxon>Thermodesulfobacteriota</taxon>
        <taxon>Desulfobacteria</taxon>
        <taxon>Desulfobacterales</taxon>
        <taxon>Desulfatirhabdiaceae</taxon>
        <taxon>Desulfatirhabdium</taxon>
    </lineage>
</organism>
<comment type="caution">
    <text evidence="3">The sequence shown here is derived from an EMBL/GenBank/DDBJ whole genome shotgun (WGS) entry which is preliminary data.</text>
</comment>
<feature type="region of interest" description="Disordered" evidence="1">
    <location>
        <begin position="1"/>
        <end position="23"/>
    </location>
</feature>
<dbReference type="PANTHER" id="PTHR43433">
    <property type="entry name" value="HYDROLASE, ALPHA/BETA FOLD FAMILY PROTEIN"/>
    <property type="match status" value="1"/>
</dbReference>
<dbReference type="AlphaFoldDB" id="A0A7C4RQ03"/>
<dbReference type="InterPro" id="IPR050471">
    <property type="entry name" value="AB_hydrolase"/>
</dbReference>
<dbReference type="PANTHER" id="PTHR43433:SF1">
    <property type="entry name" value="BLL5160 PROTEIN"/>
    <property type="match status" value="1"/>
</dbReference>
<accession>A0A7C4RQ03</accession>
<feature type="compositionally biased region" description="Basic and acidic residues" evidence="1">
    <location>
        <begin position="1"/>
        <end position="18"/>
    </location>
</feature>
<keyword evidence="3" id="KW-0378">Hydrolase</keyword>
<evidence type="ECO:0000313" key="3">
    <source>
        <dbReference type="EMBL" id="HGU31771.1"/>
    </source>
</evidence>
<proteinExistence type="predicted"/>
<dbReference type="InterPro" id="IPR029058">
    <property type="entry name" value="AB_hydrolase_fold"/>
</dbReference>
<protein>
    <submittedName>
        <fullName evidence="3">Alpha/beta hydrolase</fullName>
    </submittedName>
</protein>
<evidence type="ECO:0000259" key="2">
    <source>
        <dbReference type="Pfam" id="PF12697"/>
    </source>
</evidence>
<dbReference type="GO" id="GO:0016787">
    <property type="term" value="F:hydrolase activity"/>
    <property type="evidence" value="ECO:0007669"/>
    <property type="project" value="UniProtKB-KW"/>
</dbReference>
<dbReference type="EMBL" id="DSUH01000064">
    <property type="protein sequence ID" value="HGU31771.1"/>
    <property type="molecule type" value="Genomic_DNA"/>
</dbReference>
<sequence length="274" mass="29524">MGDRRAKMGEMRTTRGDGEPMPQITIGSENLYIHISESASPKTLLLIHGSGGDHTHWPQALLAETRIRVAAIDLPGHGRSGGSGRNSVEAYADVIEAVVTRLGWGDVTLGGHSLGGAIALTIGVRAPKWLSGLVLVGTGARLRVASAILDGLMQQPDAVFSAMDAWAFGPEADSRMKERFVQQMKATGADIVHGDFSACDRFDVMADLSRISCRTLVVAAENDRLTPPKYSEYLTNHLPDARMVLLPEAGHMMALEQPERFRDAVLPFMGIAEP</sequence>
<dbReference type="PRINTS" id="PR00111">
    <property type="entry name" value="ABHYDROLASE"/>
</dbReference>
<dbReference type="Gene3D" id="3.40.50.1820">
    <property type="entry name" value="alpha/beta hydrolase"/>
    <property type="match status" value="1"/>
</dbReference>
<gene>
    <name evidence="3" type="ORF">ENS29_02820</name>
</gene>
<evidence type="ECO:0000256" key="1">
    <source>
        <dbReference type="SAM" id="MobiDB-lite"/>
    </source>
</evidence>
<dbReference type="InterPro" id="IPR000073">
    <property type="entry name" value="AB_hydrolase_1"/>
</dbReference>
<reference evidence="3" key="1">
    <citation type="journal article" date="2020" name="mSystems">
        <title>Genome- and Community-Level Interaction Insights into Carbon Utilization and Element Cycling Functions of Hydrothermarchaeota in Hydrothermal Sediment.</title>
        <authorList>
            <person name="Zhou Z."/>
            <person name="Liu Y."/>
            <person name="Xu W."/>
            <person name="Pan J."/>
            <person name="Luo Z.H."/>
            <person name="Li M."/>
        </authorList>
    </citation>
    <scope>NUCLEOTIDE SEQUENCE [LARGE SCALE GENOMIC DNA]</scope>
    <source>
        <strain evidence="3">SpSt-477</strain>
    </source>
</reference>
<feature type="domain" description="AB hydrolase-1" evidence="2">
    <location>
        <begin position="44"/>
        <end position="264"/>
    </location>
</feature>
<name>A0A7C4RQ03_9BACT</name>
<dbReference type="SUPFAM" id="SSF53474">
    <property type="entry name" value="alpha/beta-Hydrolases"/>
    <property type="match status" value="1"/>
</dbReference>
<dbReference type="Pfam" id="PF12697">
    <property type="entry name" value="Abhydrolase_6"/>
    <property type="match status" value="1"/>
</dbReference>